<dbReference type="Pfam" id="PF00005">
    <property type="entry name" value="ABC_tran"/>
    <property type="match status" value="2"/>
</dbReference>
<evidence type="ECO:0000313" key="14">
    <source>
        <dbReference type="EnsemblProtists" id="PYU1_T000183"/>
    </source>
</evidence>
<dbReference type="FunCoup" id="K3W5E2">
    <property type="interactions" value="3"/>
</dbReference>
<keyword evidence="6" id="KW-0547">Nucleotide-binding</keyword>
<feature type="transmembrane region" description="Helical" evidence="11">
    <location>
        <begin position="137"/>
        <end position="153"/>
    </location>
</feature>
<evidence type="ECO:0000256" key="7">
    <source>
        <dbReference type="ARBA" id="ARBA00022840"/>
    </source>
</evidence>
<feature type="transmembrane region" description="Helical" evidence="11">
    <location>
        <begin position="237"/>
        <end position="256"/>
    </location>
</feature>
<organism evidence="14 15">
    <name type="scientific">Globisporangium ultimum (strain ATCC 200006 / CBS 805.95 / DAOM BR144)</name>
    <name type="common">Pythium ultimum</name>
    <dbReference type="NCBI Taxonomy" id="431595"/>
    <lineage>
        <taxon>Eukaryota</taxon>
        <taxon>Sar</taxon>
        <taxon>Stramenopiles</taxon>
        <taxon>Oomycota</taxon>
        <taxon>Peronosporomycetes</taxon>
        <taxon>Pythiales</taxon>
        <taxon>Pythiaceae</taxon>
        <taxon>Globisporangium</taxon>
    </lineage>
</organism>
<comment type="similarity">
    <text evidence="2">Belongs to the ABC transporter superfamily. ABCC family. Conjugate transporter (TC 3.A.1.208) subfamily.</text>
</comment>
<dbReference type="SUPFAM" id="SSF52540">
    <property type="entry name" value="P-loop containing nucleoside triphosphate hydrolases"/>
    <property type="match status" value="2"/>
</dbReference>
<dbReference type="HOGENOM" id="CLU_000604_27_3_1"/>
<dbReference type="PANTHER" id="PTHR24223:SF443">
    <property type="entry name" value="MULTIDRUG-RESISTANCE LIKE PROTEIN 1, ISOFORM I"/>
    <property type="match status" value="1"/>
</dbReference>
<evidence type="ECO:0000256" key="8">
    <source>
        <dbReference type="ARBA" id="ARBA00022989"/>
    </source>
</evidence>
<evidence type="ECO:0000256" key="10">
    <source>
        <dbReference type="SAM" id="MobiDB-lite"/>
    </source>
</evidence>
<dbReference type="GO" id="GO:0140359">
    <property type="term" value="F:ABC-type transporter activity"/>
    <property type="evidence" value="ECO:0007669"/>
    <property type="project" value="InterPro"/>
</dbReference>
<dbReference type="eggNOG" id="KOG0054">
    <property type="taxonomic scope" value="Eukaryota"/>
</dbReference>
<feature type="transmembrane region" description="Helical" evidence="11">
    <location>
        <begin position="210"/>
        <end position="231"/>
    </location>
</feature>
<keyword evidence="5" id="KW-0677">Repeat</keyword>
<dbReference type="InterPro" id="IPR050173">
    <property type="entry name" value="ABC_transporter_C-like"/>
</dbReference>
<keyword evidence="7" id="KW-0067">ATP-binding</keyword>
<dbReference type="CDD" id="cd03244">
    <property type="entry name" value="ABCC_MRP_domain2"/>
    <property type="match status" value="1"/>
</dbReference>
<dbReference type="PROSITE" id="PS50893">
    <property type="entry name" value="ABC_TRANSPORTER_2"/>
    <property type="match status" value="2"/>
</dbReference>
<name>K3W5E2_GLOUD</name>
<feature type="transmembrane region" description="Helical" evidence="11">
    <location>
        <begin position="97"/>
        <end position="117"/>
    </location>
</feature>
<feature type="transmembrane region" description="Helical" evidence="11">
    <location>
        <begin position="890"/>
        <end position="907"/>
    </location>
</feature>
<dbReference type="InterPro" id="IPR044726">
    <property type="entry name" value="ABCC_6TM_D2"/>
</dbReference>
<dbReference type="FunFam" id="1.20.1560.10:FF:000063">
    <property type="entry name" value="Multidrug resistance protein ABC transporter"/>
    <property type="match status" value="1"/>
</dbReference>
<dbReference type="InterPro" id="IPR017871">
    <property type="entry name" value="ABC_transporter-like_CS"/>
</dbReference>
<evidence type="ECO:0000256" key="6">
    <source>
        <dbReference type="ARBA" id="ARBA00022741"/>
    </source>
</evidence>
<dbReference type="InterPro" id="IPR003439">
    <property type="entry name" value="ABC_transporter-like_ATP-bd"/>
</dbReference>
<dbReference type="VEuPathDB" id="FungiDB:PYU1_G000183"/>
<dbReference type="CDD" id="cd03250">
    <property type="entry name" value="ABCC_MRP_domain1"/>
    <property type="match status" value="1"/>
</dbReference>
<dbReference type="Proteomes" id="UP000019132">
    <property type="component" value="Unassembled WGS sequence"/>
</dbReference>
<dbReference type="InterPro" id="IPR036640">
    <property type="entry name" value="ABC1_TM_sf"/>
</dbReference>
<dbReference type="CDD" id="cd18580">
    <property type="entry name" value="ABC_6TM_ABCC_D2"/>
    <property type="match status" value="1"/>
</dbReference>
<dbReference type="FunFam" id="3.40.50.300:FF:000610">
    <property type="entry name" value="Multidrug resistance-associated ABC transporter"/>
    <property type="match status" value="1"/>
</dbReference>
<reference evidence="15" key="1">
    <citation type="journal article" date="2010" name="Genome Biol.">
        <title>Genome sequence of the necrotrophic plant pathogen Pythium ultimum reveals original pathogenicity mechanisms and effector repertoire.</title>
        <authorList>
            <person name="Levesque C.A."/>
            <person name="Brouwer H."/>
            <person name="Cano L."/>
            <person name="Hamilton J.P."/>
            <person name="Holt C."/>
            <person name="Huitema E."/>
            <person name="Raffaele S."/>
            <person name="Robideau G.P."/>
            <person name="Thines M."/>
            <person name="Win J."/>
            <person name="Zerillo M.M."/>
            <person name="Beakes G.W."/>
            <person name="Boore J.L."/>
            <person name="Busam D."/>
            <person name="Dumas B."/>
            <person name="Ferriera S."/>
            <person name="Fuerstenberg S.I."/>
            <person name="Gachon C.M."/>
            <person name="Gaulin E."/>
            <person name="Govers F."/>
            <person name="Grenville-Briggs L."/>
            <person name="Horner N."/>
            <person name="Hostetler J."/>
            <person name="Jiang R.H."/>
            <person name="Johnson J."/>
            <person name="Krajaejun T."/>
            <person name="Lin H."/>
            <person name="Meijer H.J."/>
            <person name="Moore B."/>
            <person name="Morris P."/>
            <person name="Phuntmart V."/>
            <person name="Puiu D."/>
            <person name="Shetty J."/>
            <person name="Stajich J.E."/>
            <person name="Tripathy S."/>
            <person name="Wawra S."/>
            <person name="van West P."/>
            <person name="Whitty B.R."/>
            <person name="Coutinho P.M."/>
            <person name="Henrissat B."/>
            <person name="Martin F."/>
            <person name="Thomas P.D."/>
            <person name="Tyler B.M."/>
            <person name="De Vries R.P."/>
            <person name="Kamoun S."/>
            <person name="Yandell M."/>
            <person name="Tisserat N."/>
            <person name="Buell C.R."/>
        </authorList>
    </citation>
    <scope>NUCLEOTIDE SEQUENCE</scope>
    <source>
        <strain evidence="15">DAOM:BR144</strain>
    </source>
</reference>
<evidence type="ECO:0000256" key="5">
    <source>
        <dbReference type="ARBA" id="ARBA00022737"/>
    </source>
</evidence>
<reference evidence="15" key="2">
    <citation type="submission" date="2010-04" db="EMBL/GenBank/DDBJ databases">
        <authorList>
            <person name="Buell R."/>
            <person name="Hamilton J."/>
            <person name="Hostetler J."/>
        </authorList>
    </citation>
    <scope>NUCLEOTIDE SEQUENCE [LARGE SCALE GENOMIC DNA]</scope>
    <source>
        <strain evidence="15">DAOM:BR144</strain>
    </source>
</reference>
<dbReference type="FunFam" id="3.40.50.300:FF:000997">
    <property type="entry name" value="Multidrug resistance-associated protein 1"/>
    <property type="match status" value="1"/>
</dbReference>
<evidence type="ECO:0000259" key="12">
    <source>
        <dbReference type="PROSITE" id="PS50893"/>
    </source>
</evidence>
<feature type="transmembrane region" description="Helical" evidence="11">
    <location>
        <begin position="790"/>
        <end position="814"/>
    </location>
</feature>
<dbReference type="GO" id="GO:0016887">
    <property type="term" value="F:ATP hydrolysis activity"/>
    <property type="evidence" value="ECO:0007669"/>
    <property type="project" value="InterPro"/>
</dbReference>
<evidence type="ECO:0000259" key="13">
    <source>
        <dbReference type="PROSITE" id="PS50929"/>
    </source>
</evidence>
<dbReference type="FunFam" id="1.20.1560.10:FF:000362">
    <property type="entry name" value="Uncharacterized protein"/>
    <property type="match status" value="1"/>
</dbReference>
<evidence type="ECO:0000256" key="1">
    <source>
        <dbReference type="ARBA" id="ARBA00004128"/>
    </source>
</evidence>
<evidence type="ECO:0000256" key="9">
    <source>
        <dbReference type="ARBA" id="ARBA00023136"/>
    </source>
</evidence>
<dbReference type="Pfam" id="PF00664">
    <property type="entry name" value="ABC_membrane"/>
    <property type="match status" value="2"/>
</dbReference>
<feature type="transmembrane region" description="Helical" evidence="11">
    <location>
        <begin position="318"/>
        <end position="343"/>
    </location>
</feature>
<dbReference type="EnsemblProtists" id="PYU1_T000183">
    <property type="protein sequence ID" value="PYU1_T000183"/>
    <property type="gene ID" value="PYU1_G000183"/>
</dbReference>
<feature type="transmembrane region" description="Helical" evidence="11">
    <location>
        <begin position="349"/>
        <end position="368"/>
    </location>
</feature>
<feature type="transmembrane region" description="Helical" evidence="11">
    <location>
        <begin position="983"/>
        <end position="1012"/>
    </location>
</feature>
<comment type="subcellular location">
    <subcellularLocation>
        <location evidence="1">Vacuole membrane</location>
        <topology evidence="1">Multi-pass membrane protein</topology>
    </subcellularLocation>
</comment>
<dbReference type="OMA" id="LRMITNI"/>
<dbReference type="PROSITE" id="PS50929">
    <property type="entry name" value="ABC_TM1F"/>
    <property type="match status" value="2"/>
</dbReference>
<dbReference type="InterPro" id="IPR011527">
    <property type="entry name" value="ABC1_TM_dom"/>
</dbReference>
<reference evidence="14" key="3">
    <citation type="submission" date="2015-02" db="UniProtKB">
        <authorList>
            <consortium name="EnsemblProtists"/>
        </authorList>
    </citation>
    <scope>IDENTIFICATION</scope>
    <source>
        <strain evidence="14">DAOM BR144</strain>
    </source>
</reference>
<feature type="transmembrane region" description="Helical" evidence="11">
    <location>
        <begin position="862"/>
        <end position="884"/>
    </location>
</feature>
<feature type="domain" description="ABC transporter" evidence="12">
    <location>
        <begin position="420"/>
        <end position="642"/>
    </location>
</feature>
<dbReference type="EMBL" id="GL376636">
    <property type="status" value="NOT_ANNOTATED_CDS"/>
    <property type="molecule type" value="Genomic_DNA"/>
</dbReference>
<keyword evidence="15" id="KW-1185">Reference proteome</keyword>
<dbReference type="Gene3D" id="3.40.50.300">
    <property type="entry name" value="P-loop containing nucleotide triphosphate hydrolases"/>
    <property type="match status" value="2"/>
</dbReference>
<dbReference type="InterPro" id="IPR003593">
    <property type="entry name" value="AAA+_ATPase"/>
</dbReference>
<feature type="domain" description="ABC transporter" evidence="12">
    <location>
        <begin position="1069"/>
        <end position="1303"/>
    </location>
</feature>
<evidence type="ECO:0000256" key="2">
    <source>
        <dbReference type="ARBA" id="ARBA00009726"/>
    </source>
</evidence>
<feature type="domain" description="ABC transmembrane type-1" evidence="13">
    <location>
        <begin position="102"/>
        <end position="380"/>
    </location>
</feature>
<dbReference type="GO" id="GO:0005774">
    <property type="term" value="C:vacuolar membrane"/>
    <property type="evidence" value="ECO:0007669"/>
    <property type="project" value="UniProtKB-SubCell"/>
</dbReference>
<dbReference type="InParanoid" id="K3W5E2"/>
<accession>K3W5E2</accession>
<dbReference type="SUPFAM" id="SSF90123">
    <property type="entry name" value="ABC transporter transmembrane region"/>
    <property type="match status" value="2"/>
</dbReference>
<dbReference type="InterPro" id="IPR044746">
    <property type="entry name" value="ABCC_6TM_D1"/>
</dbReference>
<dbReference type="CDD" id="cd18579">
    <property type="entry name" value="ABC_6TM_ABCC_D1"/>
    <property type="match status" value="1"/>
</dbReference>
<keyword evidence="4 11" id="KW-0812">Transmembrane</keyword>
<protein>
    <submittedName>
        <fullName evidence="14">Uncharacterized protein</fullName>
    </submittedName>
</protein>
<feature type="region of interest" description="Disordered" evidence="10">
    <location>
        <begin position="650"/>
        <end position="675"/>
    </location>
</feature>
<feature type="domain" description="ABC transmembrane type-1" evidence="13">
    <location>
        <begin position="747"/>
        <end position="1030"/>
    </location>
</feature>
<proteinExistence type="inferred from homology"/>
<dbReference type="PROSITE" id="PS00211">
    <property type="entry name" value="ABC_TRANSPORTER_1"/>
    <property type="match status" value="1"/>
</dbReference>
<evidence type="ECO:0000256" key="4">
    <source>
        <dbReference type="ARBA" id="ARBA00022692"/>
    </source>
</evidence>
<sequence>MTQAKYATFALVPPSSDDESASDQLHPQERAWCVSRLLLSWVTPLMRLGHCKQLDEHDIWALRVPLQAQHASQKVAADYEDTHSMYTAFFRSFGWRFVRTGLAFLVSMLCNLVGPVVLREVVSSLTNLEGFSEQQTFLWVLALFVSQVFQALVDNYANFESETIAIEFIAAIKTLLYRKTLRLSAESRKEKSTGDIANIYTSDSDAIMGAAYLVHQAWLIPLQIALVSYLLYDVLSVAAFAGIGMIVLILCVNQLLSRQMYKRQRIYRKSKDVRMKKVTEVFKAIGIVKFNAWEERFLEQIRQVRAVEMRDLLKRRLLMAWSVVLLWGMPVFISIASFGVFTTVVKHELTPAIVFSSIALFQLIQGPMRQITNIIPMLIQSKVGLERVSEFLEMPEMDSTNVLTIDDPIADKYIAKNVVIAIENGEFGWDQEGPPVLRDVNLQVKTGEFYVIHGAVGCGKSSLCSALLGEMVKRNGTVYVGGSVAYCSQQPWIQNMTVRDNILFGHAYDRKKYEKVLDACALTEDLKSLPASDHTEIGERGVNVSGGQKARIALARACYSDASVYILDSPLSAVDAIVQNEIFQKCLLGLLRHKTIVLVTHNPEIIESEHITHAITINEIGTLVETRQVQDRPAYFPLVSPLPAHAYAKKSFDDEDTEENKKQQRVTSNETDTPTYEEVAELNDELALASPFQESRFRTASVTEALAMEKQKEMGKLVEDEQRFGGRVSRHVFSAYYNAVGGLCVLLVFLFSQTVWQLLQISSDFWLGAWSSDSVNDSESAPSNAYRLSIYAALGLATASMVLVRMLVVTIYGLRAATNLFDGITDALMHAPMRFFDVNPIGRILTRYGGDVSTVDGNIPPLFARLASSFFTVGFSTVTAAVVIQWRGLLLIPVAALYCWIGAFYIQPARELQRLAKTTQAPVLNHLSESVDGGSTIRAFGLIQVYRFLLTNNAKLDANSKIWYAQLCVSQWFSLRIQLVGSVLVLVVTTSLILLRNQLGVAVIGLAFSYALKVSQNLERLVQVMTQIESVMVSPERMQEYIEISQEAPHRIPTMDPPDHPEWPSAGSVRFDHVSFRYKEHDRLVLKDLSFTVKGGEKIGIVGRTGAGKSSLTMALFRINEVASGSVVIDDVDVGKIGLKALREKLSIIPQNPVLFKGSLRSYLDPFGECSDEELWGSIRQVGLGGRIGDEEKKLECVVEENGENFSVGERQMLCMARALLRHSRIVIFDEATAAIDHETDKALQQVIRTAFASSTVLTIAHRLDTILDSDRILVLDGGHIVEFASPEELVKRGKGHFFELMKEGGYLDKFTAK</sequence>
<dbReference type="SMART" id="SM00382">
    <property type="entry name" value="AAA"/>
    <property type="match status" value="2"/>
</dbReference>
<evidence type="ECO:0000313" key="15">
    <source>
        <dbReference type="Proteomes" id="UP000019132"/>
    </source>
</evidence>
<feature type="transmembrane region" description="Helical" evidence="11">
    <location>
        <begin position="735"/>
        <end position="756"/>
    </location>
</feature>
<keyword evidence="9 11" id="KW-0472">Membrane</keyword>
<dbReference type="GO" id="GO:0005524">
    <property type="term" value="F:ATP binding"/>
    <property type="evidence" value="ECO:0007669"/>
    <property type="project" value="UniProtKB-KW"/>
</dbReference>
<evidence type="ECO:0000256" key="3">
    <source>
        <dbReference type="ARBA" id="ARBA00022448"/>
    </source>
</evidence>
<feature type="compositionally biased region" description="Polar residues" evidence="10">
    <location>
        <begin position="665"/>
        <end position="674"/>
    </location>
</feature>
<dbReference type="Gene3D" id="1.20.1560.10">
    <property type="entry name" value="ABC transporter type 1, transmembrane domain"/>
    <property type="match status" value="2"/>
</dbReference>
<keyword evidence="3" id="KW-0813">Transport</keyword>
<dbReference type="InterPro" id="IPR027417">
    <property type="entry name" value="P-loop_NTPase"/>
</dbReference>
<keyword evidence="8 11" id="KW-1133">Transmembrane helix</keyword>
<dbReference type="PANTHER" id="PTHR24223">
    <property type="entry name" value="ATP-BINDING CASSETTE SUB-FAMILY C"/>
    <property type="match status" value="1"/>
</dbReference>
<evidence type="ECO:0000256" key="11">
    <source>
        <dbReference type="SAM" id="Phobius"/>
    </source>
</evidence>
<dbReference type="STRING" id="431595.K3W5E2"/>